<comment type="cofactor">
    <cofactor evidence="3">
        <name>Mg(2+)</name>
        <dbReference type="ChEBI" id="CHEBI:18420"/>
    </cofactor>
</comment>
<gene>
    <name evidence="26" type="ORF">E0H26_08690</name>
</gene>
<comment type="subcellular location">
    <subcellularLocation>
        <location evidence="4">Cell membrane</location>
        <topology evidence="4">Multi-pass membrane protein</topology>
    </subcellularLocation>
</comment>
<dbReference type="GO" id="GO:0004721">
    <property type="term" value="F:phosphoprotein phosphatase activity"/>
    <property type="evidence" value="ECO:0007669"/>
    <property type="project" value="UniProtKB-KW"/>
</dbReference>
<dbReference type="SMART" id="SM00304">
    <property type="entry name" value="HAMP"/>
    <property type="match status" value="1"/>
</dbReference>
<keyword evidence="10" id="KW-0547">Nucleotide-binding</keyword>
<evidence type="ECO:0000256" key="20">
    <source>
        <dbReference type="ARBA" id="ARBA00023211"/>
    </source>
</evidence>
<dbReference type="PRINTS" id="PR00344">
    <property type="entry name" value="BCTRLSENSOR"/>
</dbReference>
<accession>A0A4R0GNG5</accession>
<evidence type="ECO:0000256" key="6">
    <source>
        <dbReference type="ARBA" id="ARBA00022475"/>
    </source>
</evidence>
<feature type="domain" description="HAMP" evidence="25">
    <location>
        <begin position="183"/>
        <end position="236"/>
    </location>
</feature>
<dbReference type="CDD" id="cd00082">
    <property type="entry name" value="HisKA"/>
    <property type="match status" value="1"/>
</dbReference>
<reference evidence="26 27" key="1">
    <citation type="submission" date="2019-02" db="EMBL/GenBank/DDBJ databases">
        <title>Jishengella sp. nov., isolated from a root of Zingiber montanum.</title>
        <authorList>
            <person name="Kuncharoen N."/>
            <person name="Kudo T."/>
            <person name="Masahiro Y."/>
            <person name="Ohkuma M."/>
            <person name="Tanasupawat S."/>
        </authorList>
    </citation>
    <scope>NUCLEOTIDE SEQUENCE [LARGE SCALE GENOMIC DNA]</scope>
    <source>
        <strain evidence="26 27">PLAI 1-1</strain>
    </source>
</reference>
<comment type="catalytic activity">
    <reaction evidence="1">
        <text>ATP + protein L-histidine = ADP + protein N-phospho-L-histidine.</text>
        <dbReference type="EC" id="2.7.13.3"/>
    </reaction>
</comment>
<dbReference type="GO" id="GO:0000155">
    <property type="term" value="F:phosphorelay sensor kinase activity"/>
    <property type="evidence" value="ECO:0007669"/>
    <property type="project" value="InterPro"/>
</dbReference>
<dbReference type="Gene3D" id="6.10.340.10">
    <property type="match status" value="1"/>
</dbReference>
<keyword evidence="7" id="KW-0597">Phosphoprotein</keyword>
<keyword evidence="9 23" id="KW-0812">Transmembrane</keyword>
<sequence>MRRRLLLISMPLLAVLFLAISVPAASAIAGRRTAHLVNDRTNDAARFSAAALDELADGDMRRLGAEFDHYAELFDTPLWLLDRERTLLYSADGTPPTAQGDRLLDGVLSGQTTSFGATVWPWGPDTITLAAPAGRDSQVIAAIVMEVPTGAVRTATWRDWGILAAALTAFMAVALYLLWPMSRWLLRPVAHLAHSADAVARGDLRSRAVADAGPPELRGLSQTFNRMVDTVATTLERQQQFVTDASHQLRNPLASARIAVENLRPYLDGGAEAELAYRDALADMDRMSALVGGLLTASSLQAAPVRASSVAQLLERRAQRWRVECAERDVTLVVDVADAEVIEPSGGLAMVLGELLGNALRLAAPQRIELRGRVSEAGRYTLTVADDGVGLSGEEHQLATGRFWRSPRVQNLPGTGLGLNIVAQVVTDVGGRLTLRETPGGGLTVVLDLPLADS</sequence>
<keyword evidence="17" id="KW-0902">Two-component regulatory system</keyword>
<evidence type="ECO:0000256" key="14">
    <source>
        <dbReference type="ARBA" id="ARBA00022842"/>
    </source>
</evidence>
<evidence type="ECO:0000256" key="4">
    <source>
        <dbReference type="ARBA" id="ARBA00004651"/>
    </source>
</evidence>
<evidence type="ECO:0000256" key="12">
    <source>
        <dbReference type="ARBA" id="ARBA00022801"/>
    </source>
</evidence>
<evidence type="ECO:0000256" key="11">
    <source>
        <dbReference type="ARBA" id="ARBA00022777"/>
    </source>
</evidence>
<evidence type="ECO:0000256" key="10">
    <source>
        <dbReference type="ARBA" id="ARBA00022741"/>
    </source>
</evidence>
<evidence type="ECO:0000256" key="1">
    <source>
        <dbReference type="ARBA" id="ARBA00000085"/>
    </source>
</evidence>
<evidence type="ECO:0000256" key="8">
    <source>
        <dbReference type="ARBA" id="ARBA00022679"/>
    </source>
</evidence>
<dbReference type="RefSeq" id="WP_131303004.1">
    <property type="nucleotide sequence ID" value="NZ_SJJR01000004.1"/>
</dbReference>
<evidence type="ECO:0000259" key="25">
    <source>
        <dbReference type="PROSITE" id="PS50885"/>
    </source>
</evidence>
<comment type="cofactor">
    <cofactor evidence="2">
        <name>Mn(2+)</name>
        <dbReference type="ChEBI" id="CHEBI:29035"/>
    </cofactor>
</comment>
<keyword evidence="27" id="KW-1185">Reference proteome</keyword>
<dbReference type="GO" id="GO:0005886">
    <property type="term" value="C:plasma membrane"/>
    <property type="evidence" value="ECO:0007669"/>
    <property type="project" value="UniProtKB-SubCell"/>
</dbReference>
<evidence type="ECO:0000256" key="2">
    <source>
        <dbReference type="ARBA" id="ARBA00001936"/>
    </source>
</evidence>
<feature type="transmembrane region" description="Helical" evidence="23">
    <location>
        <begin position="160"/>
        <end position="179"/>
    </location>
</feature>
<dbReference type="OrthoDB" id="9786919at2"/>
<name>A0A4R0GNG5_9ACTN</name>
<proteinExistence type="predicted"/>
<dbReference type="InterPro" id="IPR004358">
    <property type="entry name" value="Sig_transdc_His_kin-like_C"/>
</dbReference>
<dbReference type="CDD" id="cd06225">
    <property type="entry name" value="HAMP"/>
    <property type="match status" value="1"/>
</dbReference>
<dbReference type="AlphaFoldDB" id="A0A4R0GNG5"/>
<dbReference type="InterPro" id="IPR050980">
    <property type="entry name" value="2C_sensor_his_kinase"/>
</dbReference>
<keyword evidence="15" id="KW-0904">Protein phosphatase</keyword>
<evidence type="ECO:0000256" key="22">
    <source>
        <dbReference type="ARBA" id="ARBA00041776"/>
    </source>
</evidence>
<dbReference type="EC" id="2.7.13.3" evidence="5"/>
<dbReference type="InterPro" id="IPR003594">
    <property type="entry name" value="HATPase_dom"/>
</dbReference>
<evidence type="ECO:0000259" key="24">
    <source>
        <dbReference type="PROSITE" id="PS50109"/>
    </source>
</evidence>
<dbReference type="SMART" id="SM00388">
    <property type="entry name" value="HisKA"/>
    <property type="match status" value="1"/>
</dbReference>
<dbReference type="InterPro" id="IPR003661">
    <property type="entry name" value="HisK_dim/P_dom"/>
</dbReference>
<dbReference type="PROSITE" id="PS50885">
    <property type="entry name" value="HAMP"/>
    <property type="match status" value="1"/>
</dbReference>
<evidence type="ECO:0000256" key="23">
    <source>
        <dbReference type="SAM" id="Phobius"/>
    </source>
</evidence>
<dbReference type="Proteomes" id="UP000292274">
    <property type="component" value="Unassembled WGS sequence"/>
</dbReference>
<comment type="caution">
    <text evidence="26">The sequence shown here is derived from an EMBL/GenBank/DDBJ whole genome shotgun (WGS) entry which is preliminary data.</text>
</comment>
<keyword evidence="11 26" id="KW-0418">Kinase</keyword>
<evidence type="ECO:0000256" key="19">
    <source>
        <dbReference type="ARBA" id="ARBA00023026"/>
    </source>
</evidence>
<keyword evidence="8" id="KW-0808">Transferase</keyword>
<dbReference type="Gene3D" id="3.30.565.10">
    <property type="entry name" value="Histidine kinase-like ATPase, C-terminal domain"/>
    <property type="match status" value="1"/>
</dbReference>
<dbReference type="GO" id="GO:0005524">
    <property type="term" value="F:ATP binding"/>
    <property type="evidence" value="ECO:0007669"/>
    <property type="project" value="UniProtKB-KW"/>
</dbReference>
<evidence type="ECO:0000256" key="16">
    <source>
        <dbReference type="ARBA" id="ARBA00022989"/>
    </source>
</evidence>
<evidence type="ECO:0000313" key="27">
    <source>
        <dbReference type="Proteomes" id="UP000292274"/>
    </source>
</evidence>
<evidence type="ECO:0000256" key="13">
    <source>
        <dbReference type="ARBA" id="ARBA00022840"/>
    </source>
</evidence>
<organism evidence="26 27">
    <name type="scientific">Micromonospora zingiberis</name>
    <dbReference type="NCBI Taxonomy" id="2053011"/>
    <lineage>
        <taxon>Bacteria</taxon>
        <taxon>Bacillati</taxon>
        <taxon>Actinomycetota</taxon>
        <taxon>Actinomycetes</taxon>
        <taxon>Micromonosporales</taxon>
        <taxon>Micromonosporaceae</taxon>
        <taxon>Micromonospora</taxon>
    </lineage>
</organism>
<evidence type="ECO:0000256" key="15">
    <source>
        <dbReference type="ARBA" id="ARBA00022912"/>
    </source>
</evidence>
<evidence type="ECO:0000313" key="26">
    <source>
        <dbReference type="EMBL" id="TCB98447.1"/>
    </source>
</evidence>
<dbReference type="Pfam" id="PF00512">
    <property type="entry name" value="HisKA"/>
    <property type="match status" value="1"/>
</dbReference>
<keyword evidence="18" id="KW-0346">Stress response</keyword>
<keyword evidence="12" id="KW-0378">Hydrolase</keyword>
<evidence type="ECO:0000256" key="21">
    <source>
        <dbReference type="ARBA" id="ARBA00040454"/>
    </source>
</evidence>
<dbReference type="PANTHER" id="PTHR44936">
    <property type="entry name" value="SENSOR PROTEIN CREC"/>
    <property type="match status" value="1"/>
</dbReference>
<dbReference type="SUPFAM" id="SSF55874">
    <property type="entry name" value="ATPase domain of HSP90 chaperone/DNA topoisomerase II/histidine kinase"/>
    <property type="match status" value="1"/>
</dbReference>
<dbReference type="Gene3D" id="1.10.287.130">
    <property type="match status" value="1"/>
</dbReference>
<evidence type="ECO:0000256" key="7">
    <source>
        <dbReference type="ARBA" id="ARBA00022553"/>
    </source>
</evidence>
<dbReference type="CDD" id="cd00075">
    <property type="entry name" value="HATPase"/>
    <property type="match status" value="1"/>
</dbReference>
<dbReference type="Pfam" id="PF00672">
    <property type="entry name" value="HAMP"/>
    <property type="match status" value="1"/>
</dbReference>
<keyword evidence="16 23" id="KW-1133">Transmembrane helix</keyword>
<keyword evidence="6" id="KW-1003">Cell membrane</keyword>
<evidence type="ECO:0000256" key="3">
    <source>
        <dbReference type="ARBA" id="ARBA00001946"/>
    </source>
</evidence>
<dbReference type="InterPro" id="IPR005467">
    <property type="entry name" value="His_kinase_dom"/>
</dbReference>
<keyword evidence="20" id="KW-0464">Manganese</keyword>
<dbReference type="InterPro" id="IPR036890">
    <property type="entry name" value="HATPase_C_sf"/>
</dbReference>
<evidence type="ECO:0000256" key="18">
    <source>
        <dbReference type="ARBA" id="ARBA00023016"/>
    </source>
</evidence>
<dbReference type="SUPFAM" id="SSF158472">
    <property type="entry name" value="HAMP domain-like"/>
    <property type="match status" value="1"/>
</dbReference>
<keyword evidence="19" id="KW-0843">Virulence</keyword>
<evidence type="ECO:0000256" key="5">
    <source>
        <dbReference type="ARBA" id="ARBA00012438"/>
    </source>
</evidence>
<dbReference type="SMART" id="SM00387">
    <property type="entry name" value="HATPase_c"/>
    <property type="match status" value="1"/>
</dbReference>
<evidence type="ECO:0000256" key="9">
    <source>
        <dbReference type="ARBA" id="ARBA00022692"/>
    </source>
</evidence>
<dbReference type="PANTHER" id="PTHR44936:SF9">
    <property type="entry name" value="SENSOR PROTEIN CREC"/>
    <property type="match status" value="1"/>
</dbReference>
<keyword evidence="14" id="KW-0460">Magnesium</keyword>
<evidence type="ECO:0000256" key="17">
    <source>
        <dbReference type="ARBA" id="ARBA00023012"/>
    </source>
</evidence>
<dbReference type="InterPro" id="IPR003660">
    <property type="entry name" value="HAMP_dom"/>
</dbReference>
<dbReference type="PROSITE" id="PS50109">
    <property type="entry name" value="HIS_KIN"/>
    <property type="match status" value="1"/>
</dbReference>
<protein>
    <recommendedName>
        <fullName evidence="21">Signal transduction histidine-protein kinase/phosphatase MprB</fullName>
        <ecNumber evidence="5">2.7.13.3</ecNumber>
    </recommendedName>
    <alternativeName>
        <fullName evidence="22">Mycobacterial persistence regulator B</fullName>
    </alternativeName>
</protein>
<keyword evidence="13" id="KW-0067">ATP-binding</keyword>
<dbReference type="SUPFAM" id="SSF47384">
    <property type="entry name" value="Homodimeric domain of signal transducing histidine kinase"/>
    <property type="match status" value="1"/>
</dbReference>
<feature type="domain" description="Histidine kinase" evidence="24">
    <location>
        <begin position="244"/>
        <end position="453"/>
    </location>
</feature>
<dbReference type="InterPro" id="IPR036097">
    <property type="entry name" value="HisK_dim/P_sf"/>
</dbReference>
<dbReference type="Pfam" id="PF02518">
    <property type="entry name" value="HATPase_c"/>
    <property type="match status" value="1"/>
</dbReference>
<keyword evidence="23" id="KW-0472">Membrane</keyword>
<dbReference type="EMBL" id="SJJR01000004">
    <property type="protein sequence ID" value="TCB98447.1"/>
    <property type="molecule type" value="Genomic_DNA"/>
</dbReference>